<dbReference type="RefSeq" id="WP_137686085.1">
    <property type="nucleotide sequence ID" value="NZ_BIFX01000001.1"/>
</dbReference>
<dbReference type="AlphaFoldDB" id="A0A326UC61"/>
<accession>A0A326UC61</accession>
<gene>
    <name evidence="1" type="ORF">EI42_00158</name>
</gene>
<evidence type="ECO:0000313" key="2">
    <source>
        <dbReference type="Proteomes" id="UP000248806"/>
    </source>
</evidence>
<comment type="caution">
    <text evidence="1">The sequence shown here is derived from an EMBL/GenBank/DDBJ whole genome shotgun (WGS) entry which is preliminary data.</text>
</comment>
<evidence type="ECO:0000313" key="1">
    <source>
        <dbReference type="EMBL" id="PZW35988.1"/>
    </source>
</evidence>
<organism evidence="1 2">
    <name type="scientific">Thermosporothrix hazakensis</name>
    <dbReference type="NCBI Taxonomy" id="644383"/>
    <lineage>
        <taxon>Bacteria</taxon>
        <taxon>Bacillati</taxon>
        <taxon>Chloroflexota</taxon>
        <taxon>Ktedonobacteria</taxon>
        <taxon>Ktedonobacterales</taxon>
        <taxon>Thermosporotrichaceae</taxon>
        <taxon>Thermosporothrix</taxon>
    </lineage>
</organism>
<keyword evidence="2" id="KW-1185">Reference proteome</keyword>
<dbReference type="Proteomes" id="UP000248806">
    <property type="component" value="Unassembled WGS sequence"/>
</dbReference>
<protein>
    <submittedName>
        <fullName evidence="1">Uncharacterized protein</fullName>
    </submittedName>
</protein>
<name>A0A326UC61_THEHA</name>
<sequence length="89" mass="10100">MYQKPEILLVDGARCKKAMLRKKELGMSHRVTPVAVVASEESPYIRLFFTPALCDCREQPTKPIMDMLIVHVFCDDKERSISGEGMSIL</sequence>
<proteinExistence type="predicted"/>
<reference evidence="1 2" key="1">
    <citation type="submission" date="2018-06" db="EMBL/GenBank/DDBJ databases">
        <title>Genomic Encyclopedia of Archaeal and Bacterial Type Strains, Phase II (KMG-II): from individual species to whole genera.</title>
        <authorList>
            <person name="Goeker M."/>
        </authorList>
    </citation>
    <scope>NUCLEOTIDE SEQUENCE [LARGE SCALE GENOMIC DNA]</scope>
    <source>
        <strain evidence="1 2">ATCC BAA-1881</strain>
    </source>
</reference>
<dbReference type="EMBL" id="QKUF01000001">
    <property type="protein sequence ID" value="PZW35988.1"/>
    <property type="molecule type" value="Genomic_DNA"/>
</dbReference>